<evidence type="ECO:0000313" key="3">
    <source>
        <dbReference type="Proteomes" id="UP001305779"/>
    </source>
</evidence>
<sequence length="396" mass="42756">MAIIKRLGQGVGVVVGLGQEAYAHNQAKKAASVSTSTVQKGRSDGIGHESLHPDDNPPPYEQEAGLTAPRDAETLAGPGRGDCGRLPAPIIIPQKRPNAKARGFLSAYASALADCGIDQETFLQFIDGFDASKQNGAFNVLNLAVAIGVVSQMAAFGPSLTVHLAAMAVHLSIETGKNLYINKNTNDYLDKWNATHFKPNGLFAMIMTYEPDSNEASKLFDLDTQVSEAANTSGTASLSQKFSIASGTSTETQLPEVCPLVFPDTRDQSDSGSFKRAMAFTQDYFDRRSQASYAAKNPNSKLNVMDHQFAGRYADPTTFEHSGLIGVLSGGAADPCRRHWEEEEEEAKKAKPEPEKKRGGLLSGVRDRLKEGVLYLLIVNMPSEGSFREAARLMRN</sequence>
<dbReference type="Proteomes" id="UP001305779">
    <property type="component" value="Unassembled WGS sequence"/>
</dbReference>
<keyword evidence="3" id="KW-1185">Reference proteome</keyword>
<accession>A0ABR0EHN5</accession>
<feature type="region of interest" description="Disordered" evidence="1">
    <location>
        <begin position="338"/>
        <end position="362"/>
    </location>
</feature>
<dbReference type="EMBL" id="JAXOVC010000005">
    <property type="protein sequence ID" value="KAK4500994.1"/>
    <property type="molecule type" value="Genomic_DNA"/>
</dbReference>
<dbReference type="InterPro" id="IPR053221">
    <property type="entry name" value="Burnettramic_acid_biosynth"/>
</dbReference>
<dbReference type="PANTHER" id="PTHR38887:SF1">
    <property type="entry name" value="RAS MODIFICATION PROTEIN ERF4"/>
    <property type="match status" value="1"/>
</dbReference>
<gene>
    <name evidence="2" type="ORF">PRZ48_006800</name>
</gene>
<proteinExistence type="predicted"/>
<feature type="compositionally biased region" description="Basic and acidic residues" evidence="1">
    <location>
        <begin position="41"/>
        <end position="55"/>
    </location>
</feature>
<name>A0ABR0EHN5_ZASCE</name>
<comment type="caution">
    <text evidence="2">The sequence shown here is derived from an EMBL/GenBank/DDBJ whole genome shotgun (WGS) entry which is preliminary data.</text>
</comment>
<evidence type="ECO:0000313" key="2">
    <source>
        <dbReference type="EMBL" id="KAK4500994.1"/>
    </source>
</evidence>
<evidence type="ECO:0000256" key="1">
    <source>
        <dbReference type="SAM" id="MobiDB-lite"/>
    </source>
</evidence>
<dbReference type="PANTHER" id="PTHR38887">
    <property type="entry name" value="CHROMOSOME 21, WHOLE GENOME SHOTGUN SEQUENCE"/>
    <property type="match status" value="1"/>
</dbReference>
<feature type="region of interest" description="Disordered" evidence="1">
    <location>
        <begin position="32"/>
        <end position="64"/>
    </location>
</feature>
<protein>
    <submittedName>
        <fullName evidence="2">Uncharacterized protein</fullName>
    </submittedName>
</protein>
<reference evidence="2 3" key="1">
    <citation type="journal article" date="2023" name="G3 (Bethesda)">
        <title>A chromosome-level genome assembly of Zasmidium syzygii isolated from banana leaves.</title>
        <authorList>
            <person name="van Westerhoven A.C."/>
            <person name="Mehrabi R."/>
            <person name="Talebi R."/>
            <person name="Steentjes M.B.F."/>
            <person name="Corcolon B."/>
            <person name="Chong P.A."/>
            <person name="Kema G.H.J."/>
            <person name="Seidl M.F."/>
        </authorList>
    </citation>
    <scope>NUCLEOTIDE SEQUENCE [LARGE SCALE GENOMIC DNA]</scope>
    <source>
        <strain evidence="2 3">P124</strain>
    </source>
</reference>
<organism evidence="2 3">
    <name type="scientific">Zasmidium cellare</name>
    <name type="common">Wine cellar mold</name>
    <name type="synonym">Racodium cellare</name>
    <dbReference type="NCBI Taxonomy" id="395010"/>
    <lineage>
        <taxon>Eukaryota</taxon>
        <taxon>Fungi</taxon>
        <taxon>Dikarya</taxon>
        <taxon>Ascomycota</taxon>
        <taxon>Pezizomycotina</taxon>
        <taxon>Dothideomycetes</taxon>
        <taxon>Dothideomycetidae</taxon>
        <taxon>Mycosphaerellales</taxon>
        <taxon>Mycosphaerellaceae</taxon>
        <taxon>Zasmidium</taxon>
    </lineage>
</organism>
<feature type="compositionally biased region" description="Basic and acidic residues" evidence="1">
    <location>
        <begin position="338"/>
        <end position="358"/>
    </location>
</feature>